<protein>
    <submittedName>
        <fullName evidence="1">Uncharacterized protein</fullName>
    </submittedName>
</protein>
<dbReference type="RefSeq" id="YP_010001251.1">
    <property type="nucleotide sequence ID" value="NC_053174.1"/>
</dbReference>
<dbReference type="KEGG" id="vg:62974418"/>
<organism evidence="1 2">
    <name type="scientific">Gordonia phage William</name>
    <dbReference type="NCBI Taxonomy" id="2571253"/>
    <lineage>
        <taxon>Viruses</taxon>
        <taxon>Duplodnaviria</taxon>
        <taxon>Heunggongvirae</taxon>
        <taxon>Uroviricota</taxon>
        <taxon>Caudoviricetes</taxon>
        <taxon>Fairfaxidumvirus</taxon>
        <taxon>Fairfaxidumvirus william</taxon>
    </lineage>
</organism>
<accession>A0A4Y6EEJ4</accession>
<gene>
    <name evidence="1" type="primary">33</name>
    <name evidence="1" type="ORF">SEA_WILLIAM_33</name>
</gene>
<keyword evidence="2" id="KW-1185">Reference proteome</keyword>
<name>A0A4Y6EEJ4_9CAUD</name>
<dbReference type="EMBL" id="MK801721">
    <property type="protein sequence ID" value="QDF17128.1"/>
    <property type="molecule type" value="Genomic_DNA"/>
</dbReference>
<reference evidence="1 2" key="1">
    <citation type="submission" date="2019-04" db="EMBL/GenBank/DDBJ databases">
        <authorList>
            <person name="Pope W.H."/>
            <person name="Garlena R.A."/>
            <person name="Russell D.A."/>
            <person name="Jacobs-Sera D."/>
            <person name="Hatfull G.F."/>
        </authorList>
    </citation>
    <scope>NUCLEOTIDE SEQUENCE [LARGE SCALE GENOMIC DNA]</scope>
</reference>
<sequence>MVLPNTRFRTQRKYAAIARQRVTLISEVSNPAANGAWGDIANWQSDPAFPATVSGGKLVVVGAGTVTVTVTYRMNTVANTASTLRITVNGVAVATFPDRLNDGDFVDTATITVANGDIIDLQFKRTVAGSNSLQLPSSIDLSP</sequence>
<dbReference type="GeneID" id="62974418"/>
<evidence type="ECO:0000313" key="1">
    <source>
        <dbReference type="EMBL" id="QDF17128.1"/>
    </source>
</evidence>
<dbReference type="Proteomes" id="UP000319240">
    <property type="component" value="Segment"/>
</dbReference>
<evidence type="ECO:0000313" key="2">
    <source>
        <dbReference type="Proteomes" id="UP000319240"/>
    </source>
</evidence>
<proteinExistence type="predicted"/>